<gene>
    <name evidence="8" type="ORF">PENSUB_12469</name>
</gene>
<sequence>MDLWGDSNGPPRKRMRKGTKSCVECRRRKIRCTYHPDRPDTCNECRLRGSTCIDQEHTSEDPGSAGGSNQGDQRYSLRERVAHLETTVQELSKRLDQQSTNNTPAHWMLTGLARNLPQTEVTPPATESDQLGPSSDQIQNAPVMQLFDNYLLSRREDSDSNDRFAGAKDTSPKARAVRVELLSLLPPVSDIRKIIAETSHLWCLWDENFPDLLKQFDFPWELGESTVAPAEVAKALVCLAISVIHLLPEFSFSALQHPFDPQEFSARCTAAVDRLIVRDDDFAATLPGIEAQMLISKYHLNEGRLRKAWLVNRRAIEFAHLAGMHQSTRTQRPSDTLFERRLRIWCALTTSDRSLSLILGLPYGVSEAFFLPQIERRLDMGVSAAEQYILRIGVITGHMVDRNQNPADMCLETTLRLDQELMDAWKALPNSFYGTTPGPNEQRDQFHARIPLQFMPKVLRALLHMPFLLKYPHDQRFSFCHREAIQSARDALVLYKVLRSMTRSYLCKMIDFFAFTMSMLLIVHLHGHESAGPYKQKDEQDWKLVGEVVEILGKAATERGGSVAAESANILGAIFHTRSQIRNWESSATCKVTVPYFGTITVGAGTKLLRPPNNNEQNDAARNSCPSAPSSCKPSPSHLYTPPLSDGASVSHTTGTSNIQSPMLGTEGTSGYPIQPLSQGEDIATTTFAGIESNAFTGLFDDLDQFTWPNPAVDLGLDYGWNLNWSE</sequence>
<evidence type="ECO:0000256" key="1">
    <source>
        <dbReference type="ARBA" id="ARBA00022723"/>
    </source>
</evidence>
<dbReference type="PROSITE" id="PS00463">
    <property type="entry name" value="ZN2_CY6_FUNGAL_1"/>
    <property type="match status" value="1"/>
</dbReference>
<dbReference type="Gene3D" id="4.10.240.10">
    <property type="entry name" value="Zn(2)-C6 fungal-type DNA-binding domain"/>
    <property type="match status" value="1"/>
</dbReference>
<evidence type="ECO:0000256" key="6">
    <source>
        <dbReference type="SAM" id="MobiDB-lite"/>
    </source>
</evidence>
<dbReference type="PROSITE" id="PS50048">
    <property type="entry name" value="ZN2_CY6_FUNGAL_2"/>
    <property type="match status" value="1"/>
</dbReference>
<keyword evidence="1" id="KW-0479">Metal-binding</keyword>
<feature type="domain" description="Zn(2)-C6 fungal-type" evidence="7">
    <location>
        <begin position="21"/>
        <end position="52"/>
    </location>
</feature>
<dbReference type="InterPro" id="IPR007219">
    <property type="entry name" value="XnlR_reg_dom"/>
</dbReference>
<feature type="compositionally biased region" description="Polar residues" evidence="6">
    <location>
        <begin position="612"/>
        <end position="621"/>
    </location>
</feature>
<keyword evidence="4" id="KW-0804">Transcription</keyword>
<keyword evidence="9" id="KW-1185">Reference proteome</keyword>
<dbReference type="GO" id="GO:0008270">
    <property type="term" value="F:zinc ion binding"/>
    <property type="evidence" value="ECO:0007669"/>
    <property type="project" value="InterPro"/>
</dbReference>
<comment type="caution">
    <text evidence="8">The sequence shown here is derived from an EMBL/GenBank/DDBJ whole genome shotgun (WGS) entry which is preliminary data.</text>
</comment>
<proteinExistence type="predicted"/>
<protein>
    <recommendedName>
        <fullName evidence="7">Zn(2)-C6 fungal-type domain-containing protein</fullName>
    </recommendedName>
</protein>
<dbReference type="Pfam" id="PF00172">
    <property type="entry name" value="Zn_clus"/>
    <property type="match status" value="1"/>
</dbReference>
<accession>A0A1Q5SZR6</accession>
<evidence type="ECO:0000313" key="8">
    <source>
        <dbReference type="EMBL" id="OKO93406.1"/>
    </source>
</evidence>
<dbReference type="GO" id="GO:0003677">
    <property type="term" value="F:DNA binding"/>
    <property type="evidence" value="ECO:0007669"/>
    <property type="project" value="UniProtKB-KW"/>
</dbReference>
<dbReference type="GO" id="GO:0000981">
    <property type="term" value="F:DNA-binding transcription factor activity, RNA polymerase II-specific"/>
    <property type="evidence" value="ECO:0007669"/>
    <property type="project" value="InterPro"/>
</dbReference>
<reference evidence="8 9" key="1">
    <citation type="submission" date="2016-10" db="EMBL/GenBank/DDBJ databases">
        <title>Genome sequence of the ascomycete fungus Penicillium subrubescens.</title>
        <authorList>
            <person name="De Vries R.P."/>
            <person name="Peng M."/>
            <person name="Dilokpimol A."/>
            <person name="Hilden K."/>
            <person name="Makela M.R."/>
            <person name="Grigoriev I."/>
            <person name="Riley R."/>
            <person name="Granchi Z."/>
        </authorList>
    </citation>
    <scope>NUCLEOTIDE SEQUENCE [LARGE SCALE GENOMIC DNA]</scope>
    <source>
        <strain evidence="8 9">CBS 132785</strain>
    </source>
</reference>
<dbReference type="CDD" id="cd12148">
    <property type="entry name" value="fungal_TF_MHR"/>
    <property type="match status" value="1"/>
</dbReference>
<evidence type="ECO:0000313" key="9">
    <source>
        <dbReference type="Proteomes" id="UP000186955"/>
    </source>
</evidence>
<dbReference type="PANTHER" id="PTHR47840">
    <property type="entry name" value="ZN(II)2CYS6 TRANSCRIPTION FACTOR (EUROFUNG)-RELATED"/>
    <property type="match status" value="1"/>
</dbReference>
<feature type="region of interest" description="Disordered" evidence="6">
    <location>
        <begin position="1"/>
        <end position="20"/>
    </location>
</feature>
<dbReference type="CDD" id="cd00067">
    <property type="entry name" value="GAL4"/>
    <property type="match status" value="1"/>
</dbReference>
<evidence type="ECO:0000259" key="7">
    <source>
        <dbReference type="PROSITE" id="PS50048"/>
    </source>
</evidence>
<dbReference type="AlphaFoldDB" id="A0A1Q5SZR6"/>
<dbReference type="SMART" id="SM00066">
    <property type="entry name" value="GAL4"/>
    <property type="match status" value="1"/>
</dbReference>
<dbReference type="EMBL" id="MNBE01000725">
    <property type="protein sequence ID" value="OKO93406.1"/>
    <property type="molecule type" value="Genomic_DNA"/>
</dbReference>
<evidence type="ECO:0000256" key="4">
    <source>
        <dbReference type="ARBA" id="ARBA00023163"/>
    </source>
</evidence>
<name>A0A1Q5SZR6_9EURO</name>
<evidence type="ECO:0000256" key="2">
    <source>
        <dbReference type="ARBA" id="ARBA00023015"/>
    </source>
</evidence>
<dbReference type="STRING" id="1316194.A0A1Q5SZR6"/>
<feature type="region of interest" description="Disordered" evidence="6">
    <location>
        <begin position="608"/>
        <end position="678"/>
    </location>
</feature>
<dbReference type="GO" id="GO:0006351">
    <property type="term" value="P:DNA-templated transcription"/>
    <property type="evidence" value="ECO:0007669"/>
    <property type="project" value="InterPro"/>
</dbReference>
<keyword evidence="3" id="KW-0238">DNA-binding</keyword>
<feature type="compositionally biased region" description="Low complexity" evidence="6">
    <location>
        <begin position="624"/>
        <end position="637"/>
    </location>
</feature>
<dbReference type="Proteomes" id="UP000186955">
    <property type="component" value="Unassembled WGS sequence"/>
</dbReference>
<dbReference type="InterPro" id="IPR001138">
    <property type="entry name" value="Zn2Cys6_DnaBD"/>
</dbReference>
<feature type="compositionally biased region" description="Polar residues" evidence="6">
    <location>
        <begin position="648"/>
        <end position="669"/>
    </location>
</feature>
<keyword evidence="5" id="KW-0539">Nucleus</keyword>
<evidence type="ECO:0000256" key="5">
    <source>
        <dbReference type="ARBA" id="ARBA00023242"/>
    </source>
</evidence>
<evidence type="ECO:0000256" key="3">
    <source>
        <dbReference type="ARBA" id="ARBA00023125"/>
    </source>
</evidence>
<dbReference type="PANTHER" id="PTHR47840:SF1">
    <property type="entry name" value="ZN(II)2CYS6 TRANSCRIPTION FACTOR (EUROFUNG)"/>
    <property type="match status" value="1"/>
</dbReference>
<dbReference type="SUPFAM" id="SSF57701">
    <property type="entry name" value="Zn2/Cys6 DNA-binding domain"/>
    <property type="match status" value="1"/>
</dbReference>
<organism evidence="8 9">
    <name type="scientific">Penicillium subrubescens</name>
    <dbReference type="NCBI Taxonomy" id="1316194"/>
    <lineage>
        <taxon>Eukaryota</taxon>
        <taxon>Fungi</taxon>
        <taxon>Dikarya</taxon>
        <taxon>Ascomycota</taxon>
        <taxon>Pezizomycotina</taxon>
        <taxon>Eurotiomycetes</taxon>
        <taxon>Eurotiomycetidae</taxon>
        <taxon>Eurotiales</taxon>
        <taxon>Aspergillaceae</taxon>
        <taxon>Penicillium</taxon>
    </lineage>
</organism>
<dbReference type="InterPro" id="IPR036864">
    <property type="entry name" value="Zn2-C6_fun-type_DNA-bd_sf"/>
</dbReference>
<dbReference type="Pfam" id="PF04082">
    <property type="entry name" value="Fungal_trans"/>
    <property type="match status" value="1"/>
</dbReference>
<keyword evidence="2" id="KW-0805">Transcription regulation</keyword>